<dbReference type="Proteomes" id="UP000245464">
    <property type="component" value="Chromosome 9"/>
</dbReference>
<feature type="compositionally biased region" description="Acidic residues" evidence="1">
    <location>
        <begin position="363"/>
        <end position="380"/>
    </location>
</feature>
<evidence type="ECO:0000313" key="2">
    <source>
        <dbReference type="EMBL" id="KAF7566712.1"/>
    </source>
</evidence>
<protein>
    <submittedName>
        <fullName evidence="2">Atrophin-1 multi-domain protein</fullName>
    </submittedName>
</protein>
<feature type="region of interest" description="Disordered" evidence="1">
    <location>
        <begin position="73"/>
        <end position="102"/>
    </location>
</feature>
<sequence length="470" mass="53445">MQPKGLLRASVLLKGDDLRRFKDFQYWRSFGNPAVLDIADEYMTLPTAYEYYEFRSQHFDIHQAKNTGVAAQCRHPLHPGHPAVQPQQPEAEAGRDKRSPTEVAQWCPEVMRAYTVRKTDFANELLRVEDISHLEQKWETANSSTTPSVEAAQIYSATHALAIYNTILKFPGMATSPASTSPITVPPPLPKAITKKEDPLILPRPYDRNSPHACPMADGWAETSFKNDLDYNIRQCRLLLCDRNPSSDEEEQVTYRELHDEASQDLLVALVEEWLENLESETKKLYWIKNLTATTDLFAVHKGEDVLGEELFSDWSRLEESVAEDAGDGEVSEVEDGKVDEEEEWEDITLDEEESGDVKLEEQGESEDVMVEQQEEESEGGDGKVVEEEKEYSEDFMVEEEGESEDITVEEKSEDAMVEEESRDIMVEEQEYKTGTRKRKRAASVDLRSDPMDLDENDGDSTEVVGLFRG</sequence>
<name>A0A834RNH4_9PLEO</name>
<gene>
    <name evidence="2" type="ORF">PtrM4_150320</name>
</gene>
<evidence type="ECO:0000256" key="1">
    <source>
        <dbReference type="SAM" id="MobiDB-lite"/>
    </source>
</evidence>
<feature type="compositionally biased region" description="Acidic residues" evidence="1">
    <location>
        <begin position="452"/>
        <end position="461"/>
    </location>
</feature>
<organism evidence="2 3">
    <name type="scientific">Pyrenophora tritici-repentis</name>
    <dbReference type="NCBI Taxonomy" id="45151"/>
    <lineage>
        <taxon>Eukaryota</taxon>
        <taxon>Fungi</taxon>
        <taxon>Dikarya</taxon>
        <taxon>Ascomycota</taxon>
        <taxon>Pezizomycotina</taxon>
        <taxon>Dothideomycetes</taxon>
        <taxon>Pleosporomycetidae</taxon>
        <taxon>Pleosporales</taxon>
        <taxon>Pleosporineae</taxon>
        <taxon>Pleosporaceae</taxon>
        <taxon>Pyrenophora</taxon>
    </lineage>
</organism>
<comment type="caution">
    <text evidence="2">The sequence shown here is derived from an EMBL/GenBank/DDBJ whole genome shotgun (WGS) entry which is preliminary data.</text>
</comment>
<feature type="compositionally biased region" description="Basic and acidic residues" evidence="1">
    <location>
        <begin position="423"/>
        <end position="434"/>
    </location>
</feature>
<dbReference type="AlphaFoldDB" id="A0A834RNH4"/>
<dbReference type="KEGG" id="ptrr:6346515"/>
<feature type="region of interest" description="Disordered" evidence="1">
    <location>
        <begin position="321"/>
        <end position="470"/>
    </location>
</feature>
<feature type="compositionally biased region" description="Acidic residues" evidence="1">
    <location>
        <begin position="321"/>
        <end position="355"/>
    </location>
</feature>
<dbReference type="EMBL" id="NQIK02000009">
    <property type="protein sequence ID" value="KAF7566712.1"/>
    <property type="molecule type" value="Genomic_DNA"/>
</dbReference>
<proteinExistence type="predicted"/>
<dbReference type="GeneID" id="6346515"/>
<reference evidence="2" key="1">
    <citation type="journal article" date="2018" name="BMC Genomics">
        <title>Comparative genomics of the wheat fungal pathogen Pyrenophora tritici-repentis reveals chromosomal variations and genome plasticity.</title>
        <authorList>
            <person name="Moolhuijzen P."/>
            <person name="See P.T."/>
            <person name="Hane J.K."/>
            <person name="Shi G."/>
            <person name="Liu Z."/>
            <person name="Oliver R.P."/>
            <person name="Moffat C.S."/>
        </authorList>
    </citation>
    <scope>NUCLEOTIDE SEQUENCE [LARGE SCALE GENOMIC DNA]</scope>
    <source>
        <strain evidence="2">M4</strain>
    </source>
</reference>
<feature type="compositionally biased region" description="Acidic residues" evidence="1">
    <location>
        <begin position="388"/>
        <end position="408"/>
    </location>
</feature>
<dbReference type="RefSeq" id="XP_065960030.1">
    <property type="nucleotide sequence ID" value="XM_066110047.1"/>
</dbReference>
<accession>A0A834RNH4</accession>
<evidence type="ECO:0000313" key="3">
    <source>
        <dbReference type="Proteomes" id="UP000245464"/>
    </source>
</evidence>